<comment type="caution">
    <text evidence="14">The sequence shown here is derived from an EMBL/GenBank/DDBJ whole genome shotgun (WGS) entry which is preliminary data.</text>
</comment>
<evidence type="ECO:0000256" key="4">
    <source>
        <dbReference type="ARBA" id="ARBA00022737"/>
    </source>
</evidence>
<dbReference type="OrthoDB" id="1903104at2759"/>
<feature type="compositionally biased region" description="Low complexity" evidence="11">
    <location>
        <begin position="262"/>
        <end position="280"/>
    </location>
</feature>
<feature type="compositionally biased region" description="Polar residues" evidence="11">
    <location>
        <begin position="281"/>
        <end position="295"/>
    </location>
</feature>
<dbReference type="AlphaFoldDB" id="A0A443REE4"/>
<comment type="subcellular location">
    <subcellularLocation>
        <location evidence="1">Nucleus</location>
    </subcellularLocation>
</comment>
<evidence type="ECO:0000256" key="3">
    <source>
        <dbReference type="ARBA" id="ARBA00022723"/>
    </source>
</evidence>
<feature type="compositionally biased region" description="Basic and acidic residues" evidence="11">
    <location>
        <begin position="126"/>
        <end position="139"/>
    </location>
</feature>
<evidence type="ECO:0000256" key="7">
    <source>
        <dbReference type="ARBA" id="ARBA00023015"/>
    </source>
</evidence>
<dbReference type="PROSITE" id="PS50016">
    <property type="entry name" value="ZF_PHD_2"/>
    <property type="match status" value="2"/>
</dbReference>
<dbReference type="SUPFAM" id="SSF57903">
    <property type="entry name" value="FYVE/PHD zinc finger"/>
    <property type="match status" value="2"/>
</dbReference>
<dbReference type="SMART" id="SM00249">
    <property type="entry name" value="PHD"/>
    <property type="match status" value="2"/>
</dbReference>
<dbReference type="InterPro" id="IPR011011">
    <property type="entry name" value="Znf_FYVE_PHD"/>
</dbReference>
<dbReference type="Proteomes" id="UP000285301">
    <property type="component" value="Unassembled WGS sequence"/>
</dbReference>
<dbReference type="Pfam" id="PF14051">
    <property type="entry name" value="DPF1-3_N"/>
    <property type="match status" value="1"/>
</dbReference>
<keyword evidence="8" id="KW-0804">Transcription</keyword>
<evidence type="ECO:0000313" key="14">
    <source>
        <dbReference type="EMBL" id="RWS13649.1"/>
    </source>
</evidence>
<dbReference type="PROSITE" id="PS50157">
    <property type="entry name" value="ZINC_FINGER_C2H2_2"/>
    <property type="match status" value="1"/>
</dbReference>
<gene>
    <name evidence="14" type="ORF">B4U79_14568</name>
</gene>
<feature type="domain" description="PHD-type" evidence="12">
    <location>
        <begin position="348"/>
        <end position="408"/>
    </location>
</feature>
<name>A0A443REE4_9ACAR</name>
<keyword evidence="6" id="KW-0862">Zinc</keyword>
<feature type="region of interest" description="Disordered" evidence="11">
    <location>
        <begin position="213"/>
        <end position="304"/>
    </location>
</feature>
<proteinExistence type="inferred from homology"/>
<dbReference type="PROSITE" id="PS00028">
    <property type="entry name" value="ZINC_FINGER_C2H2_1"/>
    <property type="match status" value="1"/>
</dbReference>
<keyword evidence="9" id="KW-0539">Nucleus</keyword>
<feature type="region of interest" description="Disordered" evidence="11">
    <location>
        <begin position="105"/>
        <end position="192"/>
    </location>
</feature>
<evidence type="ECO:0000256" key="8">
    <source>
        <dbReference type="ARBA" id="ARBA00023163"/>
    </source>
</evidence>
<feature type="compositionally biased region" description="Acidic residues" evidence="11">
    <location>
        <begin position="145"/>
        <end position="170"/>
    </location>
</feature>
<organism evidence="14 15">
    <name type="scientific">Dinothrombium tinctorium</name>
    <dbReference type="NCBI Taxonomy" id="1965070"/>
    <lineage>
        <taxon>Eukaryota</taxon>
        <taxon>Metazoa</taxon>
        <taxon>Ecdysozoa</taxon>
        <taxon>Arthropoda</taxon>
        <taxon>Chelicerata</taxon>
        <taxon>Arachnida</taxon>
        <taxon>Acari</taxon>
        <taxon>Acariformes</taxon>
        <taxon>Trombidiformes</taxon>
        <taxon>Prostigmata</taxon>
        <taxon>Anystina</taxon>
        <taxon>Parasitengona</taxon>
        <taxon>Trombidioidea</taxon>
        <taxon>Trombidiidae</taxon>
        <taxon>Dinothrombium</taxon>
    </lineage>
</organism>
<dbReference type="EMBL" id="NCKU01000927">
    <property type="protein sequence ID" value="RWS13649.1"/>
    <property type="molecule type" value="Genomic_DNA"/>
</dbReference>
<dbReference type="Pfam" id="PF00628">
    <property type="entry name" value="PHD"/>
    <property type="match status" value="2"/>
</dbReference>
<keyword evidence="4" id="KW-0677">Repeat</keyword>
<dbReference type="CDD" id="cd15530">
    <property type="entry name" value="PHD2_d4"/>
    <property type="match status" value="1"/>
</dbReference>
<evidence type="ECO:0000256" key="6">
    <source>
        <dbReference type="ARBA" id="ARBA00022833"/>
    </source>
</evidence>
<dbReference type="InterPro" id="IPR013087">
    <property type="entry name" value="Znf_C2H2_type"/>
</dbReference>
<keyword evidence="5 10" id="KW-0863">Zinc-finger</keyword>
<evidence type="ECO:0000256" key="9">
    <source>
        <dbReference type="ARBA" id="ARBA00023242"/>
    </source>
</evidence>
<dbReference type="STRING" id="1965070.A0A443REE4"/>
<evidence type="ECO:0000259" key="13">
    <source>
        <dbReference type="PROSITE" id="PS50157"/>
    </source>
</evidence>
<dbReference type="InterPro" id="IPR025750">
    <property type="entry name" value="DPF1-3_N"/>
</dbReference>
<dbReference type="FunFam" id="3.30.40.10:FF:000005">
    <property type="entry name" value="zinc finger protein isoform X1"/>
    <property type="match status" value="1"/>
</dbReference>
<keyword evidence="15" id="KW-1185">Reference proteome</keyword>
<dbReference type="InterPro" id="IPR036236">
    <property type="entry name" value="Znf_C2H2_sf"/>
</dbReference>
<keyword evidence="3" id="KW-0479">Metal-binding</keyword>
<dbReference type="InterPro" id="IPR019787">
    <property type="entry name" value="Znf_PHD-finger"/>
</dbReference>
<dbReference type="CDD" id="cd15619">
    <property type="entry name" value="PHD1_d4"/>
    <property type="match status" value="1"/>
</dbReference>
<comment type="similarity">
    <text evidence="2">Belongs to the requiem/DPF family.</text>
</comment>
<evidence type="ECO:0000256" key="10">
    <source>
        <dbReference type="PROSITE-ProRule" id="PRU00042"/>
    </source>
</evidence>
<feature type="domain" description="C2H2-type" evidence="13">
    <location>
        <begin position="197"/>
        <end position="225"/>
    </location>
</feature>
<dbReference type="PANTHER" id="PTHR45888">
    <property type="entry name" value="HL01030P-RELATED"/>
    <property type="match status" value="1"/>
</dbReference>
<evidence type="ECO:0000256" key="5">
    <source>
        <dbReference type="ARBA" id="ARBA00022771"/>
    </source>
</evidence>
<dbReference type="PANTHER" id="PTHR45888:SF5">
    <property type="entry name" value="D4, ISOFORM A"/>
    <property type="match status" value="1"/>
</dbReference>
<dbReference type="SUPFAM" id="SSF57667">
    <property type="entry name" value="beta-beta-alpha zinc fingers"/>
    <property type="match status" value="1"/>
</dbReference>
<keyword evidence="7" id="KW-0805">Transcription regulation</keyword>
<sequence>MSNGVNVRNDILSKIKSILNEHTYREAMENSSQYNNRLVVERRLRLPFLDAQTGVAQSDCFLWMQKWERMPGKCDGQLYTYPARKWRKKRRQYLMTDTYLTRKNRENEFNDSESNSMSNENSVKMECSDSNEKYFETSRDGWYPEYDDGSDLPDAGELDDPESDYDDYEEYSSRKRRRKRDTQKRKRVEYSDAEKPYSCDICGARYKTRPGLSYHYSHSHQNDGERGNRGPPGMEEEDMPYTPPRQMHSQGQHPPQPPPASATPVSVAPPSTSMPPISTSQQHLPPSSHNIPQHTSSSSAMSAATRASAVVDDTAEGNNIPSYLLPFTDILAFTVPRTASDKPLAAPSSYCDFCLGDTMENKKTKSAEELVSCSDCGRSAHPTCLQFTANMIKSVKKYRWQCIECKSCGLCGTSDNDDQLLFCDDCDRGYHMYCLHPPLSEPPEGSWSCHLCIEEYHTPKK</sequence>
<protein>
    <submittedName>
        <fullName evidence="14">Zinc finger protein DPF3-like protein</fullName>
    </submittedName>
</protein>
<dbReference type="Gene3D" id="3.30.40.10">
    <property type="entry name" value="Zinc/RING finger domain, C3HC4 (zinc finger)"/>
    <property type="match status" value="1"/>
</dbReference>
<evidence type="ECO:0000256" key="2">
    <source>
        <dbReference type="ARBA" id="ARBA00010539"/>
    </source>
</evidence>
<dbReference type="Gene3D" id="3.30.160.60">
    <property type="entry name" value="Classic Zinc Finger"/>
    <property type="match status" value="1"/>
</dbReference>
<reference evidence="14 15" key="1">
    <citation type="journal article" date="2018" name="Gigascience">
        <title>Genomes of trombidid mites reveal novel predicted allergens and laterally-transferred genes associated with secondary metabolism.</title>
        <authorList>
            <person name="Dong X."/>
            <person name="Chaisiri K."/>
            <person name="Xia D."/>
            <person name="Armstrong S.D."/>
            <person name="Fang Y."/>
            <person name="Donnelly M.J."/>
            <person name="Kadowaki T."/>
            <person name="McGarry J.W."/>
            <person name="Darby A.C."/>
            <person name="Makepeace B.L."/>
        </authorList>
    </citation>
    <scope>NUCLEOTIDE SEQUENCE [LARGE SCALE GENOMIC DNA]</scope>
    <source>
        <strain evidence="14">UoL-WK</strain>
    </source>
</reference>
<accession>A0A443REE4</accession>
<evidence type="ECO:0000313" key="15">
    <source>
        <dbReference type="Proteomes" id="UP000285301"/>
    </source>
</evidence>
<dbReference type="GO" id="GO:0071565">
    <property type="term" value="C:nBAF complex"/>
    <property type="evidence" value="ECO:0007669"/>
    <property type="project" value="TreeGrafter"/>
</dbReference>
<dbReference type="GO" id="GO:0008270">
    <property type="term" value="F:zinc ion binding"/>
    <property type="evidence" value="ECO:0007669"/>
    <property type="project" value="UniProtKB-KW"/>
</dbReference>
<feature type="compositionally biased region" description="Low complexity" evidence="11">
    <location>
        <begin position="112"/>
        <end position="122"/>
    </location>
</feature>
<dbReference type="InterPro" id="IPR001965">
    <property type="entry name" value="Znf_PHD"/>
</dbReference>
<dbReference type="InterPro" id="IPR013083">
    <property type="entry name" value="Znf_RING/FYVE/PHD"/>
</dbReference>
<evidence type="ECO:0000256" key="1">
    <source>
        <dbReference type="ARBA" id="ARBA00004123"/>
    </source>
</evidence>
<dbReference type="GO" id="GO:0007399">
    <property type="term" value="P:nervous system development"/>
    <property type="evidence" value="ECO:0007669"/>
    <property type="project" value="TreeGrafter"/>
</dbReference>
<evidence type="ECO:0000259" key="12">
    <source>
        <dbReference type="PROSITE" id="PS50016"/>
    </source>
</evidence>
<feature type="domain" description="PHD-type" evidence="12">
    <location>
        <begin position="405"/>
        <end position="455"/>
    </location>
</feature>
<evidence type="ECO:0000256" key="11">
    <source>
        <dbReference type="SAM" id="MobiDB-lite"/>
    </source>
</evidence>
<feature type="compositionally biased region" description="Basic residues" evidence="11">
    <location>
        <begin position="174"/>
        <end position="187"/>
    </location>
</feature>